<feature type="domain" description="HTH lysR-type" evidence="5">
    <location>
        <begin position="1"/>
        <end position="53"/>
    </location>
</feature>
<dbReference type="SUPFAM" id="SSF53850">
    <property type="entry name" value="Periplasmic binding protein-like II"/>
    <property type="match status" value="1"/>
</dbReference>
<reference evidence="6" key="1">
    <citation type="submission" date="2019-02" db="EMBL/GenBank/DDBJ databases">
        <authorList>
            <consortium name="Genoscope - CEA"/>
            <person name="William W."/>
        </authorList>
    </citation>
    <scope>NUCLEOTIDE SEQUENCE [LARGE SCALE GENOMIC DNA]</scope>
    <source>
        <strain evidence="6">YSy11</strain>
    </source>
</reference>
<dbReference type="CDD" id="cd05466">
    <property type="entry name" value="PBP2_LTTR_substrate"/>
    <property type="match status" value="1"/>
</dbReference>
<dbReference type="Gene3D" id="1.10.10.10">
    <property type="entry name" value="Winged helix-like DNA-binding domain superfamily/Winged helix DNA-binding domain"/>
    <property type="match status" value="1"/>
</dbReference>
<dbReference type="InterPro" id="IPR050950">
    <property type="entry name" value="HTH-type_LysR_regulators"/>
</dbReference>
<dbReference type="GO" id="GO:0005829">
    <property type="term" value="C:cytosol"/>
    <property type="evidence" value="ECO:0007669"/>
    <property type="project" value="TreeGrafter"/>
</dbReference>
<dbReference type="PROSITE" id="PS50931">
    <property type="entry name" value="HTH_LYSR"/>
    <property type="match status" value="1"/>
</dbReference>
<dbReference type="PANTHER" id="PTHR30419:SF30">
    <property type="entry name" value="LYSR FAMILY TRANSCRIPTIONAL REGULATOR"/>
    <property type="match status" value="1"/>
</dbReference>
<gene>
    <name evidence="6" type="primary">sdsB</name>
    <name evidence="6" type="ORF">PMYSY11_4037</name>
</gene>
<dbReference type="Pfam" id="PF00126">
    <property type="entry name" value="HTH_1"/>
    <property type="match status" value="1"/>
</dbReference>
<dbReference type="PANTHER" id="PTHR30419">
    <property type="entry name" value="HTH-TYPE TRANSCRIPTIONAL REGULATOR YBHD"/>
    <property type="match status" value="1"/>
</dbReference>
<dbReference type="GO" id="GO:0003700">
    <property type="term" value="F:DNA-binding transcription factor activity"/>
    <property type="evidence" value="ECO:0007669"/>
    <property type="project" value="InterPro"/>
</dbReference>
<accession>A0A653EAB4</accession>
<dbReference type="EMBL" id="LR215729">
    <property type="protein sequence ID" value="VEV99081.1"/>
    <property type="molecule type" value="Genomic_DNA"/>
</dbReference>
<dbReference type="FunFam" id="1.10.10.10:FF:000001">
    <property type="entry name" value="LysR family transcriptional regulator"/>
    <property type="match status" value="1"/>
</dbReference>
<dbReference type="Pfam" id="PF03466">
    <property type="entry name" value="LysR_substrate"/>
    <property type="match status" value="1"/>
</dbReference>
<keyword evidence="3" id="KW-0238">DNA-binding</keyword>
<organism evidence="6">
    <name type="scientific">Pseudomonas marincola</name>
    <dbReference type="NCBI Taxonomy" id="437900"/>
    <lineage>
        <taxon>Bacteria</taxon>
        <taxon>Pseudomonadati</taxon>
        <taxon>Pseudomonadota</taxon>
        <taxon>Gammaproteobacteria</taxon>
        <taxon>Pseudomonadales</taxon>
        <taxon>Pseudomonadaceae</taxon>
        <taxon>Pseudomonas</taxon>
    </lineage>
</organism>
<evidence type="ECO:0000256" key="4">
    <source>
        <dbReference type="ARBA" id="ARBA00023163"/>
    </source>
</evidence>
<dbReference type="AlphaFoldDB" id="A0A653EAB4"/>
<comment type="similarity">
    <text evidence="1">Belongs to the LysR transcriptional regulatory family.</text>
</comment>
<evidence type="ECO:0000259" key="5">
    <source>
        <dbReference type="PROSITE" id="PS50931"/>
    </source>
</evidence>
<dbReference type="InterPro" id="IPR036388">
    <property type="entry name" value="WH-like_DNA-bd_sf"/>
</dbReference>
<name>A0A653EAB4_9PSED</name>
<keyword evidence="4" id="KW-0804">Transcription</keyword>
<dbReference type="GO" id="GO:0003677">
    <property type="term" value="F:DNA binding"/>
    <property type="evidence" value="ECO:0007669"/>
    <property type="project" value="UniProtKB-KW"/>
</dbReference>
<sequence length="296" mass="32671">MGHLIALSDHRNFVRAAAAVNLSQPALSRSIQTLERDLGCTLIERSSREFRLTVQGQLVLTHARRLLAGSQALHNELQQFNGLKHGELHFGSGPYPAQLLVPEAVAQFINAYPAIRLRLQQADWQQLGTLLKEQQIEFLVADSRDFMSDATFQVQLLRPRRGWFFCRREHPLASRKKLKPSDLLDFPLAATPMPARIGKLLAGLQGVDEFSVSVECAQFDTVCRVVTRSNAIGIATMEALGELEAQGVISLLDFADIDANDSGLHVHYGVVSRAGYPLTPAAQAMVDALVEVDNRL</sequence>
<dbReference type="Gene3D" id="3.40.190.290">
    <property type="match status" value="1"/>
</dbReference>
<dbReference type="PRINTS" id="PR00039">
    <property type="entry name" value="HTHLYSR"/>
</dbReference>
<dbReference type="InterPro" id="IPR000847">
    <property type="entry name" value="LysR_HTH_N"/>
</dbReference>
<evidence type="ECO:0000256" key="2">
    <source>
        <dbReference type="ARBA" id="ARBA00023015"/>
    </source>
</evidence>
<evidence type="ECO:0000256" key="3">
    <source>
        <dbReference type="ARBA" id="ARBA00023125"/>
    </source>
</evidence>
<dbReference type="InterPro" id="IPR036390">
    <property type="entry name" value="WH_DNA-bd_sf"/>
</dbReference>
<evidence type="ECO:0000313" key="6">
    <source>
        <dbReference type="EMBL" id="VEV99081.1"/>
    </source>
</evidence>
<protein>
    <submittedName>
        <fullName evidence="6">SDS degradation transcriptional activation protein</fullName>
    </submittedName>
</protein>
<dbReference type="InterPro" id="IPR005119">
    <property type="entry name" value="LysR_subst-bd"/>
</dbReference>
<proteinExistence type="inferred from homology"/>
<evidence type="ECO:0000256" key="1">
    <source>
        <dbReference type="ARBA" id="ARBA00009437"/>
    </source>
</evidence>
<dbReference type="SUPFAM" id="SSF46785">
    <property type="entry name" value="Winged helix' DNA-binding domain"/>
    <property type="match status" value="1"/>
</dbReference>
<keyword evidence="2" id="KW-0805">Transcription regulation</keyword>